<feature type="compositionally biased region" description="Polar residues" evidence="1">
    <location>
        <begin position="138"/>
        <end position="148"/>
    </location>
</feature>
<feature type="compositionally biased region" description="Low complexity" evidence="1">
    <location>
        <begin position="96"/>
        <end position="109"/>
    </location>
</feature>
<feature type="compositionally biased region" description="Low complexity" evidence="1">
    <location>
        <begin position="149"/>
        <end position="159"/>
    </location>
</feature>
<organism evidence="2 3">
    <name type="scientific">Trichogramma brassicae</name>
    <dbReference type="NCBI Taxonomy" id="86971"/>
    <lineage>
        <taxon>Eukaryota</taxon>
        <taxon>Metazoa</taxon>
        <taxon>Ecdysozoa</taxon>
        <taxon>Arthropoda</taxon>
        <taxon>Hexapoda</taxon>
        <taxon>Insecta</taxon>
        <taxon>Pterygota</taxon>
        <taxon>Neoptera</taxon>
        <taxon>Endopterygota</taxon>
        <taxon>Hymenoptera</taxon>
        <taxon>Apocrita</taxon>
        <taxon>Proctotrupomorpha</taxon>
        <taxon>Chalcidoidea</taxon>
        <taxon>Trichogrammatidae</taxon>
        <taxon>Trichogramma</taxon>
    </lineage>
</organism>
<gene>
    <name evidence="2" type="ORF">TBRA_LOCUS8597</name>
</gene>
<evidence type="ECO:0000313" key="2">
    <source>
        <dbReference type="EMBL" id="CAB0036745.1"/>
    </source>
</evidence>
<evidence type="ECO:0000313" key="3">
    <source>
        <dbReference type="Proteomes" id="UP000479190"/>
    </source>
</evidence>
<feature type="compositionally biased region" description="Basic residues" evidence="1">
    <location>
        <begin position="123"/>
        <end position="132"/>
    </location>
</feature>
<accession>A0A6H5ILW2</accession>
<protein>
    <submittedName>
        <fullName evidence="2">Uncharacterized protein</fullName>
    </submittedName>
</protein>
<evidence type="ECO:0000256" key="1">
    <source>
        <dbReference type="SAM" id="MobiDB-lite"/>
    </source>
</evidence>
<reference evidence="2 3" key="1">
    <citation type="submission" date="2020-02" db="EMBL/GenBank/DDBJ databases">
        <authorList>
            <person name="Ferguson B K."/>
        </authorList>
    </citation>
    <scope>NUCLEOTIDE SEQUENCE [LARGE SCALE GENOMIC DNA]</scope>
</reference>
<name>A0A6H5ILW2_9HYME</name>
<dbReference type="Proteomes" id="UP000479190">
    <property type="component" value="Unassembled WGS sequence"/>
</dbReference>
<sequence>MLNPYFHKVDIPVLKEMKTLFSNWQIDRSTSEAARYARSRHQRSRVYHKIQAEKYIFASLCIKKGGEEEVEEKEDEETTGRPRSSSWTSSFGAYPRRGASSARARSGLGHHWPGVIDASRQSSRVRARAHPHTHTDSRSQYPSRSSTHAAAAATAAGAAVFRRKPESSSSSPSRALPPEDTREKKIATATAAAVRAGVERLVTASQRSRGPALLAPDTRVTFIYIALRRAAAARDREKKTERKNES</sequence>
<feature type="compositionally biased region" description="Polar residues" evidence="1">
    <location>
        <begin position="81"/>
        <end position="91"/>
    </location>
</feature>
<feature type="compositionally biased region" description="Acidic residues" evidence="1">
    <location>
        <begin position="68"/>
        <end position="77"/>
    </location>
</feature>
<dbReference type="AlphaFoldDB" id="A0A6H5ILW2"/>
<dbReference type="EMBL" id="CADCXV010000828">
    <property type="protein sequence ID" value="CAB0036745.1"/>
    <property type="molecule type" value="Genomic_DNA"/>
</dbReference>
<proteinExistence type="predicted"/>
<feature type="region of interest" description="Disordered" evidence="1">
    <location>
        <begin position="67"/>
        <end position="183"/>
    </location>
</feature>
<keyword evidence="3" id="KW-1185">Reference proteome</keyword>